<evidence type="ECO:0000313" key="5">
    <source>
        <dbReference type="Proteomes" id="UP001151760"/>
    </source>
</evidence>
<evidence type="ECO:0000313" key="4">
    <source>
        <dbReference type="EMBL" id="GJS77160.1"/>
    </source>
</evidence>
<dbReference type="EMBL" id="BQNB010010427">
    <property type="protein sequence ID" value="GJS77160.1"/>
    <property type="molecule type" value="Genomic_DNA"/>
</dbReference>
<keyword evidence="5" id="KW-1185">Reference proteome</keyword>
<feature type="region of interest" description="Disordered" evidence="1">
    <location>
        <begin position="30"/>
        <end position="133"/>
    </location>
</feature>
<feature type="chain" id="PRO_5047321908" evidence="3">
    <location>
        <begin position="25"/>
        <end position="177"/>
    </location>
</feature>
<accession>A0ABQ4YHX8</accession>
<keyword evidence="3" id="KW-0732">Signal</keyword>
<keyword evidence="2" id="KW-0472">Membrane</keyword>
<sequence length="177" mass="17333">MGKQLPVFLSVLVLVMASLPTLQGSRRILQVVPSPPPAPGPSAPSSSPSPSPGRSAPGSSPSPAPEPSAPSSSPSPAPEPSAPSSSPSPAPEPSAPSSPPSPELPPLDTPPPPPPPSSGSGGGGGGSSGMSGGQKAGTVIGVLAGAGLIGFATFVYMKRRSNIRRARFGELARRSEL</sequence>
<dbReference type="PANTHER" id="PTHR36721">
    <property type="entry name" value="PROLINE-RICH FAMILY PROTEIN"/>
    <property type="match status" value="1"/>
</dbReference>
<feature type="signal peptide" evidence="3">
    <location>
        <begin position="1"/>
        <end position="24"/>
    </location>
</feature>
<feature type="compositionally biased region" description="Gly residues" evidence="1">
    <location>
        <begin position="119"/>
        <end position="133"/>
    </location>
</feature>
<dbReference type="PANTHER" id="PTHR36721:SF17">
    <property type="entry name" value="PROTEIN, PUTATIVE-RELATED"/>
    <property type="match status" value="1"/>
</dbReference>
<name>A0ABQ4YHX8_9ASTR</name>
<keyword evidence="2" id="KW-1133">Transmembrane helix</keyword>
<feature type="transmembrane region" description="Helical" evidence="2">
    <location>
        <begin position="136"/>
        <end position="157"/>
    </location>
</feature>
<gene>
    <name evidence="4" type="ORF">Tco_0727041</name>
</gene>
<reference evidence="4" key="1">
    <citation type="journal article" date="2022" name="Int. J. Mol. Sci.">
        <title>Draft Genome of Tanacetum Coccineum: Genomic Comparison of Closely Related Tanacetum-Family Plants.</title>
        <authorList>
            <person name="Yamashiro T."/>
            <person name="Shiraishi A."/>
            <person name="Nakayama K."/>
            <person name="Satake H."/>
        </authorList>
    </citation>
    <scope>NUCLEOTIDE SEQUENCE</scope>
</reference>
<feature type="compositionally biased region" description="Pro residues" evidence="1">
    <location>
        <begin position="60"/>
        <end position="117"/>
    </location>
</feature>
<feature type="compositionally biased region" description="Pro residues" evidence="1">
    <location>
        <begin position="33"/>
        <end position="51"/>
    </location>
</feature>
<comment type="caution">
    <text evidence="4">The sequence shown here is derived from an EMBL/GenBank/DDBJ whole genome shotgun (WGS) entry which is preliminary data.</text>
</comment>
<evidence type="ECO:0000256" key="2">
    <source>
        <dbReference type="SAM" id="Phobius"/>
    </source>
</evidence>
<reference evidence="4" key="2">
    <citation type="submission" date="2022-01" db="EMBL/GenBank/DDBJ databases">
        <authorList>
            <person name="Yamashiro T."/>
            <person name="Shiraishi A."/>
            <person name="Satake H."/>
            <person name="Nakayama K."/>
        </authorList>
    </citation>
    <scope>NUCLEOTIDE SEQUENCE</scope>
</reference>
<organism evidence="4 5">
    <name type="scientific">Tanacetum coccineum</name>
    <dbReference type="NCBI Taxonomy" id="301880"/>
    <lineage>
        <taxon>Eukaryota</taxon>
        <taxon>Viridiplantae</taxon>
        <taxon>Streptophyta</taxon>
        <taxon>Embryophyta</taxon>
        <taxon>Tracheophyta</taxon>
        <taxon>Spermatophyta</taxon>
        <taxon>Magnoliopsida</taxon>
        <taxon>eudicotyledons</taxon>
        <taxon>Gunneridae</taxon>
        <taxon>Pentapetalae</taxon>
        <taxon>asterids</taxon>
        <taxon>campanulids</taxon>
        <taxon>Asterales</taxon>
        <taxon>Asteraceae</taxon>
        <taxon>Asteroideae</taxon>
        <taxon>Anthemideae</taxon>
        <taxon>Anthemidinae</taxon>
        <taxon>Tanacetum</taxon>
    </lineage>
</organism>
<dbReference type="PRINTS" id="PR01217">
    <property type="entry name" value="PRICHEXTENSN"/>
</dbReference>
<keyword evidence="2" id="KW-0812">Transmembrane</keyword>
<proteinExistence type="predicted"/>
<evidence type="ECO:0000256" key="3">
    <source>
        <dbReference type="SAM" id="SignalP"/>
    </source>
</evidence>
<protein>
    <submittedName>
        <fullName evidence="4">Uncharacterized protein</fullName>
    </submittedName>
</protein>
<evidence type="ECO:0000256" key="1">
    <source>
        <dbReference type="SAM" id="MobiDB-lite"/>
    </source>
</evidence>
<dbReference type="Proteomes" id="UP001151760">
    <property type="component" value="Unassembled WGS sequence"/>
</dbReference>